<proteinExistence type="predicted"/>
<organism evidence="2 3">
    <name type="scientific">Actinoallomurus iriomotensis</name>
    <dbReference type="NCBI Taxonomy" id="478107"/>
    <lineage>
        <taxon>Bacteria</taxon>
        <taxon>Bacillati</taxon>
        <taxon>Actinomycetota</taxon>
        <taxon>Actinomycetes</taxon>
        <taxon>Streptosporangiales</taxon>
        <taxon>Thermomonosporaceae</taxon>
        <taxon>Actinoallomurus</taxon>
    </lineage>
</organism>
<dbReference type="Proteomes" id="UP001165135">
    <property type="component" value="Unassembled WGS sequence"/>
</dbReference>
<comment type="caution">
    <text evidence="2">The sequence shown here is derived from an EMBL/GenBank/DDBJ whole genome shotgun (WGS) entry which is preliminary data.</text>
</comment>
<protein>
    <recommendedName>
        <fullName evidence="1">DUF7660 domain-containing protein</fullName>
    </recommendedName>
</protein>
<gene>
    <name evidence="2" type="ORF">Airi01_080010</name>
</gene>
<dbReference type="RefSeq" id="WP_285631663.1">
    <property type="nucleotide sequence ID" value="NZ_BSTJ01000012.1"/>
</dbReference>
<accession>A0A9W6VU31</accession>
<dbReference type="InterPro" id="IPR056077">
    <property type="entry name" value="DUF7660"/>
</dbReference>
<evidence type="ECO:0000259" key="1">
    <source>
        <dbReference type="Pfam" id="PF24693"/>
    </source>
</evidence>
<name>A0A9W6VU31_9ACTN</name>
<sequence>MSSPYDTGRFAEVDGLDQVSSRIDAAGIVSQMLNDLRTHPTDWENPTLERFLDALAASLEVLPGVYAHRGEQFPAQPTWKLLAEALFMASGYE</sequence>
<feature type="domain" description="DUF7660" evidence="1">
    <location>
        <begin position="22"/>
        <end position="93"/>
    </location>
</feature>
<reference evidence="2" key="1">
    <citation type="submission" date="2023-03" db="EMBL/GenBank/DDBJ databases">
        <title>Actinoallomurus iriomotensis NBRC 103681.</title>
        <authorList>
            <person name="Ichikawa N."/>
            <person name="Sato H."/>
            <person name="Tonouchi N."/>
        </authorList>
    </citation>
    <scope>NUCLEOTIDE SEQUENCE</scope>
    <source>
        <strain evidence="2">NBRC 103681</strain>
    </source>
</reference>
<evidence type="ECO:0000313" key="3">
    <source>
        <dbReference type="Proteomes" id="UP001165135"/>
    </source>
</evidence>
<dbReference type="AlphaFoldDB" id="A0A9W6VU31"/>
<dbReference type="EMBL" id="BSTJ01000012">
    <property type="protein sequence ID" value="GLY79734.1"/>
    <property type="molecule type" value="Genomic_DNA"/>
</dbReference>
<dbReference type="Pfam" id="PF24693">
    <property type="entry name" value="DUF7660"/>
    <property type="match status" value="1"/>
</dbReference>
<evidence type="ECO:0000313" key="2">
    <source>
        <dbReference type="EMBL" id="GLY79734.1"/>
    </source>
</evidence>